<evidence type="ECO:0000259" key="3">
    <source>
        <dbReference type="Pfam" id="PF08751"/>
    </source>
</evidence>
<dbReference type="Pfam" id="PF08751">
    <property type="entry name" value="TrwC"/>
    <property type="match status" value="1"/>
</dbReference>
<dbReference type="OrthoDB" id="4524286at2"/>
<dbReference type="InterPro" id="IPR027417">
    <property type="entry name" value="P-loop_NTPase"/>
</dbReference>
<dbReference type="SUPFAM" id="SSF55464">
    <property type="entry name" value="Origin of replication-binding domain, RBD-like"/>
    <property type="match status" value="1"/>
</dbReference>
<sequence>MHGGVIPFRGTGADALRYVESDRSRADDYYLGAETTVSQFAALDGAGAVTAELALDPVAYAGWVDWTNPLTGESMGKPRRAGLDRQASPRFMEMVINTPKSLSIAAALHPEVSEALDAAQQDALSEIRRWLAQHSVTRVGSLGAQEVVPMEQMHVVGITHRTSRAGDPHRHIHMQIGTRVFAAGKWRGLFTAALFRQQGAIRALGTAVIAASPELADVLDRHGLTLDPATGEVTELQPYNGVMSKRGVQVRRNLDRLEAAWNEAHPGESIGPVVASRLRAEAWAYERPAKKPTTLGDEAAWVTELREAGYAPDTWQRPEPIASVSLDDLSVQEVASRTLDRCAAAESAWSAHTVTEHATRIMTEHGVQATPAEIRDFITAASRLALEDCFTILPPDAPALEHVAHLTSVRVMQAETELRDLIAARVPETEPAVPNVQGVVQAACLDADQAGAAAALASTDPLVIVEGAAGSGKTTMLGVAIEAAADQGRASRVVTPTKKAADVAQQELGTPTASVAALVHAHGWRWNRDGVWTRLAPGDTDSETGRPYAGVPKASQLAPGERVIVDEAGMLDQDTALALFAVAAEHGATLALVGDRAQLPAVGRGGGLDMAATIRGRTIDMAEVHRFTDPAYAELSVRLRDRADPGAIFDQLTALGLIRLHTDADGLREHIAQRREEGETVTVATNDEAARLNERIRDHRTHTAAVDDQVTATGSDGLPIGRGDLIQTRKNDTGLGVANRQLWIVQHVADDGAIWAVEARNDRKREHTVHLPAAYVIEHAHLAYASTAYGVQGVTAKGSHTILSDAMSGAAVYVGMTRGKQENQLHVIAENTADARQQFIDAVERDRADRGLADATQRAAEAVRGLVDDGPVKLVSTEIAARTQQAERAERRAALWRRAADALTDLDAQQRDERDHARQARDTATQQLERVRAEVAAPLTKQASAALAEWQEADTAQQIARDCLGTVGRFGKRRATREHRTAQTLARHAEQRLTRAWGEPPRWNEDSASWVERVTRPRIDTDPRVTEAAGQQETAAKAVRKTLEPDDLPRLRIYARIFGTDTVVKNRAAYLDARPRTNAENQARTAQQARAEIEALRALTLAEAVARIKQIRANEQAQREAADFALKERRRQVDVHRHTLDSGPRSDGPSLGW</sequence>
<evidence type="ECO:0000313" key="5">
    <source>
        <dbReference type="Proteomes" id="UP000291832"/>
    </source>
</evidence>
<keyword evidence="5" id="KW-1185">Reference proteome</keyword>
<dbReference type="InterPro" id="IPR014862">
    <property type="entry name" value="TrwC"/>
</dbReference>
<proteinExistence type="predicted"/>
<dbReference type="Gene3D" id="2.30.30.940">
    <property type="match status" value="1"/>
</dbReference>
<dbReference type="Proteomes" id="UP000291832">
    <property type="component" value="Unassembled WGS sequence"/>
</dbReference>
<feature type="region of interest" description="Disordered" evidence="2">
    <location>
        <begin position="1134"/>
        <end position="1153"/>
    </location>
</feature>
<name>A0A4Q7TMM9_9MICO</name>
<dbReference type="AlphaFoldDB" id="A0A4Q7TMM9"/>
<dbReference type="EMBL" id="SHKI01000008">
    <property type="protein sequence ID" value="RZT60632.1"/>
    <property type="molecule type" value="Genomic_DNA"/>
</dbReference>
<comment type="caution">
    <text evidence="4">The sequence shown here is derived from an EMBL/GenBank/DDBJ whole genome shotgun (WGS) entry which is preliminary data.</text>
</comment>
<dbReference type="Gene3D" id="3.40.50.300">
    <property type="entry name" value="P-loop containing nucleotide triphosphate hydrolases"/>
    <property type="match status" value="2"/>
</dbReference>
<evidence type="ECO:0000256" key="2">
    <source>
        <dbReference type="SAM" id="MobiDB-lite"/>
    </source>
</evidence>
<feature type="domain" description="TrwC relaxase" evidence="3">
    <location>
        <begin position="14"/>
        <end position="307"/>
    </location>
</feature>
<dbReference type="SUPFAM" id="SSF52540">
    <property type="entry name" value="P-loop containing nucleoside triphosphate hydrolases"/>
    <property type="match status" value="2"/>
</dbReference>
<protein>
    <submittedName>
        <fullName evidence="4">TrwC relaxase</fullName>
    </submittedName>
</protein>
<organism evidence="4 5">
    <name type="scientific">Leucobacter luti</name>
    <dbReference type="NCBI Taxonomy" id="340320"/>
    <lineage>
        <taxon>Bacteria</taxon>
        <taxon>Bacillati</taxon>
        <taxon>Actinomycetota</taxon>
        <taxon>Actinomycetes</taxon>
        <taxon>Micrococcales</taxon>
        <taxon>Microbacteriaceae</taxon>
        <taxon>Leucobacter</taxon>
    </lineage>
</organism>
<dbReference type="Pfam" id="PF13604">
    <property type="entry name" value="AAA_30"/>
    <property type="match status" value="1"/>
</dbReference>
<accession>A0A4Q7TMM9</accession>
<keyword evidence="1" id="KW-0175">Coiled coil</keyword>
<reference evidence="4 5" key="1">
    <citation type="journal article" date="2015" name="Stand. Genomic Sci.">
        <title>Genomic Encyclopedia of Bacterial and Archaeal Type Strains, Phase III: the genomes of soil and plant-associated and newly described type strains.</title>
        <authorList>
            <person name="Whitman W.B."/>
            <person name="Woyke T."/>
            <person name="Klenk H.P."/>
            <person name="Zhou Y."/>
            <person name="Lilburn T.G."/>
            <person name="Beck B.J."/>
            <person name="De Vos P."/>
            <person name="Vandamme P."/>
            <person name="Eisen J.A."/>
            <person name="Garrity G."/>
            <person name="Hugenholtz P."/>
            <person name="Kyrpides N.C."/>
        </authorList>
    </citation>
    <scope>NUCLEOTIDE SEQUENCE [LARGE SCALE GENOMIC DNA]</scope>
    <source>
        <strain evidence="4 5">RF6</strain>
    </source>
</reference>
<evidence type="ECO:0000313" key="4">
    <source>
        <dbReference type="EMBL" id="RZT60632.1"/>
    </source>
</evidence>
<evidence type="ECO:0000256" key="1">
    <source>
        <dbReference type="SAM" id="Coils"/>
    </source>
</evidence>
<dbReference type="NCBIfam" id="NF041492">
    <property type="entry name" value="MobF"/>
    <property type="match status" value="1"/>
</dbReference>
<feature type="coiled-coil region" evidence="1">
    <location>
        <begin position="886"/>
        <end position="934"/>
    </location>
</feature>
<gene>
    <name evidence="4" type="ORF">EV139_3078</name>
</gene>